<dbReference type="PANTHER" id="PTHR12547">
    <property type="entry name" value="CCCH ZINC FINGER/TIS11-RELATED"/>
    <property type="match status" value="1"/>
</dbReference>
<feature type="non-terminal residue" evidence="9">
    <location>
        <position position="433"/>
    </location>
</feature>
<evidence type="ECO:0000256" key="1">
    <source>
        <dbReference type="ARBA" id="ARBA00022723"/>
    </source>
</evidence>
<dbReference type="Pfam" id="PF18044">
    <property type="entry name" value="zf-CCCH_4"/>
    <property type="match status" value="1"/>
</dbReference>
<protein>
    <submittedName>
        <fullName evidence="9">Uncharacterized protein</fullName>
    </submittedName>
</protein>
<dbReference type="RefSeq" id="XP_002777208.1">
    <property type="nucleotide sequence ID" value="XM_002777162.1"/>
</dbReference>
<evidence type="ECO:0000313" key="10">
    <source>
        <dbReference type="Proteomes" id="UP000007800"/>
    </source>
</evidence>
<dbReference type="Gene3D" id="4.10.1000.10">
    <property type="entry name" value="Zinc finger, CCCH-type"/>
    <property type="match status" value="2"/>
</dbReference>
<keyword evidence="2" id="KW-0677">Repeat</keyword>
<feature type="compositionally biased region" description="Basic and acidic residues" evidence="6">
    <location>
        <begin position="16"/>
        <end position="31"/>
    </location>
</feature>
<organism evidence="10">
    <name type="scientific">Perkinsus marinus (strain ATCC 50983 / TXsc)</name>
    <dbReference type="NCBI Taxonomy" id="423536"/>
    <lineage>
        <taxon>Eukaryota</taxon>
        <taxon>Sar</taxon>
        <taxon>Alveolata</taxon>
        <taxon>Perkinsozoa</taxon>
        <taxon>Perkinsea</taxon>
        <taxon>Perkinsida</taxon>
        <taxon>Perkinsidae</taxon>
        <taxon>Perkinsus</taxon>
    </lineage>
</organism>
<evidence type="ECO:0000256" key="5">
    <source>
        <dbReference type="PROSITE-ProRule" id="PRU00723"/>
    </source>
</evidence>
<dbReference type="InterPro" id="IPR036855">
    <property type="entry name" value="Znf_CCCH_sf"/>
</dbReference>
<evidence type="ECO:0000313" key="9">
    <source>
        <dbReference type="EMBL" id="EER09024.1"/>
    </source>
</evidence>
<dbReference type="InterPro" id="IPR045877">
    <property type="entry name" value="ZFP36-like"/>
</dbReference>
<dbReference type="CDD" id="cd00167">
    <property type="entry name" value="SANT"/>
    <property type="match status" value="1"/>
</dbReference>
<feature type="region of interest" description="Disordered" evidence="6">
    <location>
        <begin position="1"/>
        <end position="38"/>
    </location>
</feature>
<dbReference type="OrthoDB" id="411372at2759"/>
<dbReference type="PROSITE" id="PS50103">
    <property type="entry name" value="ZF_C3H1"/>
    <property type="match status" value="2"/>
</dbReference>
<feature type="domain" description="Myb-like" evidence="7">
    <location>
        <begin position="272"/>
        <end position="320"/>
    </location>
</feature>
<feature type="zinc finger region" description="C3H1-type" evidence="5">
    <location>
        <begin position="34"/>
        <end position="62"/>
    </location>
</feature>
<evidence type="ECO:0000256" key="2">
    <source>
        <dbReference type="ARBA" id="ARBA00022737"/>
    </source>
</evidence>
<keyword evidence="1 5" id="KW-0479">Metal-binding</keyword>
<dbReference type="GO" id="GO:0008270">
    <property type="term" value="F:zinc ion binding"/>
    <property type="evidence" value="ECO:0007669"/>
    <property type="project" value="UniProtKB-KW"/>
</dbReference>
<evidence type="ECO:0000256" key="4">
    <source>
        <dbReference type="ARBA" id="ARBA00022833"/>
    </source>
</evidence>
<dbReference type="Gene3D" id="1.10.10.60">
    <property type="entry name" value="Homeodomain-like"/>
    <property type="match status" value="1"/>
</dbReference>
<dbReference type="SUPFAM" id="SSF46689">
    <property type="entry name" value="Homeodomain-like"/>
    <property type="match status" value="1"/>
</dbReference>
<feature type="compositionally biased region" description="Acidic residues" evidence="6">
    <location>
        <begin position="328"/>
        <end position="361"/>
    </location>
</feature>
<keyword evidence="4 5" id="KW-0862">Zinc</keyword>
<dbReference type="GeneID" id="9065010"/>
<dbReference type="SMART" id="SM00356">
    <property type="entry name" value="ZnF_C3H1"/>
    <property type="match status" value="2"/>
</dbReference>
<feature type="compositionally biased region" description="Pro residues" evidence="6">
    <location>
        <begin position="1"/>
        <end position="10"/>
    </location>
</feature>
<dbReference type="Proteomes" id="UP000007800">
    <property type="component" value="Unassembled WGS sequence"/>
</dbReference>
<accession>C5L2M2</accession>
<dbReference type="AlphaFoldDB" id="C5L2M2"/>
<dbReference type="InterPro" id="IPR009057">
    <property type="entry name" value="Homeodomain-like_sf"/>
</dbReference>
<dbReference type="InterPro" id="IPR001005">
    <property type="entry name" value="SANT/Myb"/>
</dbReference>
<keyword evidence="3 5" id="KW-0863">Zinc-finger</keyword>
<feature type="compositionally biased region" description="Acidic residues" evidence="6">
    <location>
        <begin position="372"/>
        <end position="383"/>
    </location>
</feature>
<feature type="zinc finger region" description="C3H1-type" evidence="5">
    <location>
        <begin position="77"/>
        <end position="105"/>
    </location>
</feature>
<evidence type="ECO:0000256" key="6">
    <source>
        <dbReference type="SAM" id="MobiDB-lite"/>
    </source>
</evidence>
<dbReference type="InterPro" id="IPR041367">
    <property type="entry name" value="Znf-CCCH_4"/>
</dbReference>
<evidence type="ECO:0000259" key="8">
    <source>
        <dbReference type="PROSITE" id="PS50103"/>
    </source>
</evidence>
<dbReference type="PROSITE" id="PS50090">
    <property type="entry name" value="MYB_LIKE"/>
    <property type="match status" value="1"/>
</dbReference>
<keyword evidence="10" id="KW-1185">Reference proteome</keyword>
<dbReference type="InParanoid" id="C5L2M2"/>
<dbReference type="PANTHER" id="PTHR12547:SF18">
    <property type="entry name" value="PROTEIN TIS11"/>
    <property type="match status" value="1"/>
</dbReference>
<dbReference type="EMBL" id="GG678631">
    <property type="protein sequence ID" value="EER09024.1"/>
    <property type="molecule type" value="Genomic_DNA"/>
</dbReference>
<sequence length="433" mass="48911">MPLESPPPGLAPLESVEEKQVEQDLSAEKKAAAPRKPRVCRDWRRNGKCRFGDKCKFAHIDSPEKKTEDDKKRAAKEKERPVCRYYAAGKNCRFGERCRYRHERIEEKQDEEVIPTRLGISDEEHVVRLVSDGWTCEEEFMKLERFYRNAGYRKSEGDGFTRVDLTILCSDPDFNRMLYTPEGIPVAVLMPSSYTEKGEYSEELVLIVTKISAKIPKAVRILLPKIFDNYCASVEPPVSIFKALQAVEKCIPSVFEAAEKKKEIGALTNVQWVDAEKERLVEALEKYFEVDVDDGKWEKISQYVVSRNVDECRAKFISIRQNLLREQEEYERGEEEESDDDDDGDHSDDSDESDSEVETPDENAGQGFGGPDDSDESPMETAEEPGAFTVDDVKRIGVVVKQPLTSMVGISIATCLSCEVIVACNSAEDAADG</sequence>
<dbReference type="SMART" id="SM00717">
    <property type="entry name" value="SANT"/>
    <property type="match status" value="1"/>
</dbReference>
<reference evidence="9 10" key="1">
    <citation type="submission" date="2008-07" db="EMBL/GenBank/DDBJ databases">
        <authorList>
            <person name="El-Sayed N."/>
            <person name="Caler E."/>
            <person name="Inman J."/>
            <person name="Amedeo P."/>
            <person name="Hass B."/>
            <person name="Wortman J."/>
        </authorList>
    </citation>
    <scope>NUCLEOTIDE SEQUENCE [LARGE SCALE GENOMIC DNA]</scope>
    <source>
        <strain evidence="10">ATCC 50983 / TXsc</strain>
    </source>
</reference>
<dbReference type="SUPFAM" id="SSF90229">
    <property type="entry name" value="CCCH zinc finger"/>
    <property type="match status" value="2"/>
</dbReference>
<dbReference type="GO" id="GO:0003729">
    <property type="term" value="F:mRNA binding"/>
    <property type="evidence" value="ECO:0007669"/>
    <property type="project" value="InterPro"/>
</dbReference>
<dbReference type="Pfam" id="PF00642">
    <property type="entry name" value="zf-CCCH"/>
    <property type="match status" value="1"/>
</dbReference>
<evidence type="ECO:0000259" key="7">
    <source>
        <dbReference type="PROSITE" id="PS50090"/>
    </source>
</evidence>
<dbReference type="InterPro" id="IPR000571">
    <property type="entry name" value="Znf_CCCH"/>
</dbReference>
<name>C5L2M2_PERM5</name>
<feature type="domain" description="C3H1-type" evidence="8">
    <location>
        <begin position="34"/>
        <end position="62"/>
    </location>
</feature>
<feature type="domain" description="C3H1-type" evidence="8">
    <location>
        <begin position="77"/>
        <end position="105"/>
    </location>
</feature>
<evidence type="ECO:0000256" key="3">
    <source>
        <dbReference type="ARBA" id="ARBA00022771"/>
    </source>
</evidence>
<proteinExistence type="predicted"/>
<gene>
    <name evidence="9" type="ORF">Pmar_PMAR007113</name>
</gene>
<feature type="region of interest" description="Disordered" evidence="6">
    <location>
        <begin position="327"/>
        <end position="388"/>
    </location>
</feature>